<evidence type="ECO:0000313" key="4">
    <source>
        <dbReference type="EMBL" id="CAF3698026.1"/>
    </source>
</evidence>
<keyword evidence="6" id="KW-1185">Reference proteome</keyword>
<dbReference type="OrthoDB" id="204305at2759"/>
<proteinExistence type="predicted"/>
<evidence type="ECO:0000313" key="6">
    <source>
        <dbReference type="Proteomes" id="UP000663829"/>
    </source>
</evidence>
<feature type="transmembrane region" description="Helical" evidence="1">
    <location>
        <begin position="7"/>
        <end position="27"/>
    </location>
</feature>
<keyword evidence="1" id="KW-0812">Transmembrane</keyword>
<dbReference type="EMBL" id="CAJNOK010006873">
    <property type="protein sequence ID" value="CAF1017007.1"/>
    <property type="molecule type" value="Genomic_DNA"/>
</dbReference>
<evidence type="ECO:0000313" key="3">
    <source>
        <dbReference type="EMBL" id="CAF1017007.1"/>
    </source>
</evidence>
<accession>A0A814ATE2</accession>
<evidence type="ECO:0000313" key="2">
    <source>
        <dbReference type="EMBL" id="CAF0918227.1"/>
    </source>
</evidence>
<gene>
    <name evidence="2" type="ORF">GPM918_LOCUS9510</name>
    <name evidence="3" type="ORF">OVA965_LOCUS15333</name>
    <name evidence="4" type="ORF">SRO942_LOCUS9511</name>
    <name evidence="5" type="ORF">TMI583_LOCUS15339</name>
</gene>
<reference evidence="2" key="1">
    <citation type="submission" date="2021-02" db="EMBL/GenBank/DDBJ databases">
        <authorList>
            <person name="Nowell W R."/>
        </authorList>
    </citation>
    <scope>NUCLEOTIDE SEQUENCE</scope>
</reference>
<evidence type="ECO:0000256" key="1">
    <source>
        <dbReference type="SAM" id="Phobius"/>
    </source>
</evidence>
<dbReference type="EMBL" id="CAJOBC010001774">
    <property type="protein sequence ID" value="CAF3698026.1"/>
    <property type="molecule type" value="Genomic_DNA"/>
</dbReference>
<name>A0A814ATE2_9BILA</name>
<keyword evidence="1" id="KW-0472">Membrane</keyword>
<dbReference type="Proteomes" id="UP000682733">
    <property type="component" value="Unassembled WGS sequence"/>
</dbReference>
<evidence type="ECO:0000313" key="5">
    <source>
        <dbReference type="EMBL" id="CAF3786075.1"/>
    </source>
</evidence>
<sequence>MRQLKTLRHVLIILSAILNICGTIWLFEKLHISRLLTIVEKDAASKSSFYKRLNCNCTRKLTQSHYRQDPNKTSLCNEYSTLRGPNQKIISISLFGPIESARFALDKTINLLNDLISDMYTIYPDWILRVYHDSTIDSSIACSTECKHHNVDFCNVSSLLKYNDVTKTIPPKIWRFLPVGDVFVKIINSRDLDSALTYRELAAVQQWLLTNKSFHAMRDHPEHDVPMLAGMWGLRTDINSSFNQEFLNKILYGNLTRRYSGRFVDQRFLISEIWPRIQNDIIVHDSFKCQLPFGKNSLPFPTQRPSFNETNCFVGCYRPCCGKERPPFNECPAACRPKAHPEWIAC</sequence>
<dbReference type="Proteomes" id="UP000663829">
    <property type="component" value="Unassembled WGS sequence"/>
</dbReference>
<dbReference type="Proteomes" id="UP000677228">
    <property type="component" value="Unassembled WGS sequence"/>
</dbReference>
<protein>
    <submittedName>
        <fullName evidence="2">Uncharacterized protein</fullName>
    </submittedName>
</protein>
<comment type="caution">
    <text evidence="2">The sequence shown here is derived from an EMBL/GenBank/DDBJ whole genome shotgun (WGS) entry which is preliminary data.</text>
</comment>
<dbReference type="EMBL" id="CAJNOQ010001774">
    <property type="protein sequence ID" value="CAF0918227.1"/>
    <property type="molecule type" value="Genomic_DNA"/>
</dbReference>
<dbReference type="Proteomes" id="UP000681722">
    <property type="component" value="Unassembled WGS sequence"/>
</dbReference>
<organism evidence="2 6">
    <name type="scientific">Didymodactylos carnosus</name>
    <dbReference type="NCBI Taxonomy" id="1234261"/>
    <lineage>
        <taxon>Eukaryota</taxon>
        <taxon>Metazoa</taxon>
        <taxon>Spiralia</taxon>
        <taxon>Gnathifera</taxon>
        <taxon>Rotifera</taxon>
        <taxon>Eurotatoria</taxon>
        <taxon>Bdelloidea</taxon>
        <taxon>Philodinida</taxon>
        <taxon>Philodinidae</taxon>
        <taxon>Didymodactylos</taxon>
    </lineage>
</organism>
<keyword evidence="1" id="KW-1133">Transmembrane helix</keyword>
<dbReference type="EMBL" id="CAJOBA010006882">
    <property type="protein sequence ID" value="CAF3786075.1"/>
    <property type="molecule type" value="Genomic_DNA"/>
</dbReference>
<dbReference type="AlphaFoldDB" id="A0A814ATE2"/>